<dbReference type="RefSeq" id="WP_021091177.1">
    <property type="nucleotide sequence ID" value="NZ_ANNI01000005.1"/>
</dbReference>
<comment type="caution">
    <text evidence="1">The sequence shown here is derived from an EMBL/GenBank/DDBJ whole genome shotgun (WGS) entry which is preliminary data.</text>
</comment>
<evidence type="ECO:0000313" key="1">
    <source>
        <dbReference type="EMBL" id="ERJ25882.1"/>
    </source>
</evidence>
<dbReference type="AlphaFoldDB" id="U2F6I3"/>
<organism evidence="1 2">
    <name type="scientific">Campylobacter concisus ATCC 51562</name>
    <dbReference type="NCBI Taxonomy" id="1242969"/>
    <lineage>
        <taxon>Bacteria</taxon>
        <taxon>Pseudomonadati</taxon>
        <taxon>Campylobacterota</taxon>
        <taxon>Epsilonproteobacteria</taxon>
        <taxon>Campylobacterales</taxon>
        <taxon>Campylobacteraceae</taxon>
        <taxon>Campylobacter</taxon>
    </lineage>
</organism>
<sequence length="79" mass="10039">MFWKKTDKERLIGLLEWFLSHDWQFTKIDYRKLKQLNTFLLRFDIDPVWVNFSQYDWFYLKNAEREKLLEAYKKLKDKQ</sequence>
<dbReference type="EMBL" id="ANNI01000005">
    <property type="protein sequence ID" value="ERJ25882.1"/>
    <property type="molecule type" value="Genomic_DNA"/>
</dbReference>
<reference evidence="1 2" key="1">
    <citation type="journal article" date="2013" name="BMC Genomics">
        <title>Comparative genomics of Campylobacter concisus isolates reveals genetic diversity and provides insights into disease association.</title>
        <authorList>
            <person name="Deshpande N.P."/>
            <person name="Kaakoush N.O."/>
            <person name="Wilkins M.R."/>
            <person name="Mitchell H.M."/>
        </authorList>
    </citation>
    <scope>NUCLEOTIDE SEQUENCE [LARGE SCALE GENOMIC DNA]</scope>
    <source>
        <strain evidence="1 2">ATCC 51562</strain>
    </source>
</reference>
<accession>U2F6I3</accession>
<evidence type="ECO:0000313" key="2">
    <source>
        <dbReference type="Proteomes" id="UP000016627"/>
    </source>
</evidence>
<gene>
    <name evidence="1" type="ORF">ATCC51562_1621</name>
</gene>
<dbReference type="PATRIC" id="fig|1242969.3.peg.1069"/>
<protein>
    <submittedName>
        <fullName evidence="1">Uncharacterized protein</fullName>
    </submittedName>
</protein>
<name>U2F6I3_9BACT</name>
<dbReference type="Proteomes" id="UP000016627">
    <property type="component" value="Unassembled WGS sequence"/>
</dbReference>
<proteinExistence type="predicted"/>